<name>A0A1Z5RBC9_SORBI</name>
<gene>
    <name evidence="16" type="ORF">SORBI_3006G008200</name>
</gene>
<dbReference type="GO" id="GO:0009298">
    <property type="term" value="P:GDP-mannose biosynthetic process"/>
    <property type="evidence" value="ECO:0007669"/>
    <property type="project" value="UniProtKB-UniPathway"/>
</dbReference>
<evidence type="ECO:0000256" key="8">
    <source>
        <dbReference type="ARBA" id="ARBA00022490"/>
    </source>
</evidence>
<evidence type="ECO:0000256" key="1">
    <source>
        <dbReference type="ARBA" id="ARBA00000586"/>
    </source>
</evidence>
<evidence type="ECO:0000256" key="14">
    <source>
        <dbReference type="PIRSR" id="PIRSR605002-3"/>
    </source>
</evidence>
<dbReference type="GO" id="GO:0046872">
    <property type="term" value="F:metal ion binding"/>
    <property type="evidence" value="ECO:0007669"/>
    <property type="project" value="UniProtKB-KW"/>
</dbReference>
<evidence type="ECO:0000256" key="15">
    <source>
        <dbReference type="RuleBase" id="RU361118"/>
    </source>
</evidence>
<comment type="subcellular location">
    <subcellularLocation>
        <location evidence="2 15">Cytoplasm</location>
    </subcellularLocation>
</comment>
<dbReference type="PANTHER" id="PTHR10466:SF0">
    <property type="entry name" value="PHOSPHOMANNOMUTASE"/>
    <property type="match status" value="1"/>
</dbReference>
<evidence type="ECO:0000313" key="16">
    <source>
        <dbReference type="EMBL" id="OQU81084.1"/>
    </source>
</evidence>
<evidence type="ECO:0000256" key="9">
    <source>
        <dbReference type="ARBA" id="ARBA00022723"/>
    </source>
</evidence>
<keyword evidence="9 14" id="KW-0479">Metal-binding</keyword>
<evidence type="ECO:0000256" key="2">
    <source>
        <dbReference type="ARBA" id="ARBA00004496"/>
    </source>
</evidence>
<dbReference type="EC" id="5.4.2.8" evidence="6 15"/>
<dbReference type="InterPro" id="IPR006379">
    <property type="entry name" value="HAD-SF_hydro_IIB"/>
</dbReference>
<dbReference type="EMBL" id="CM000765">
    <property type="protein sequence ID" value="OQU81084.1"/>
    <property type="molecule type" value="Genomic_DNA"/>
</dbReference>
<evidence type="ECO:0000256" key="7">
    <source>
        <dbReference type="ARBA" id="ARBA00021706"/>
    </source>
</evidence>
<dbReference type="SFLD" id="SFLDS00003">
    <property type="entry name" value="Haloacid_Dehalogenase"/>
    <property type="match status" value="1"/>
</dbReference>
<comment type="catalytic activity">
    <reaction evidence="1 15">
        <text>alpha-D-mannose 1-phosphate = D-mannose 6-phosphate</text>
        <dbReference type="Rhea" id="RHEA:11140"/>
        <dbReference type="ChEBI" id="CHEBI:58409"/>
        <dbReference type="ChEBI" id="CHEBI:58735"/>
        <dbReference type="EC" id="5.4.2.8"/>
    </reaction>
</comment>
<dbReference type="PANTHER" id="PTHR10466">
    <property type="entry name" value="PHOSPHOMANNOMUTASE"/>
    <property type="match status" value="1"/>
</dbReference>
<evidence type="ECO:0000256" key="5">
    <source>
        <dbReference type="ARBA" id="ARBA00011738"/>
    </source>
</evidence>
<comment type="cofactor">
    <cofactor evidence="14">
        <name>Mg(2+)</name>
        <dbReference type="ChEBI" id="CHEBI:18420"/>
    </cofactor>
</comment>
<evidence type="ECO:0000256" key="10">
    <source>
        <dbReference type="ARBA" id="ARBA00022842"/>
    </source>
</evidence>
<feature type="binding site" evidence="14">
    <location>
        <position position="16"/>
    </location>
    <ligand>
        <name>Mg(2+)</name>
        <dbReference type="ChEBI" id="CHEBI:18420"/>
        <label>1</label>
    </ligand>
</feature>
<dbReference type="UniPathway" id="UPA00126">
    <property type="reaction ID" value="UER00424"/>
</dbReference>
<dbReference type="InterPro" id="IPR023214">
    <property type="entry name" value="HAD_sf"/>
</dbReference>
<reference evidence="17" key="2">
    <citation type="journal article" date="2018" name="Plant J.">
        <title>The Sorghum bicolor reference genome: improved assembly, gene annotations, a transcriptome atlas, and signatures of genome organization.</title>
        <authorList>
            <person name="McCormick R.F."/>
            <person name="Truong S.K."/>
            <person name="Sreedasyam A."/>
            <person name="Jenkins J."/>
            <person name="Shu S."/>
            <person name="Sims D."/>
            <person name="Kennedy M."/>
            <person name="Amirebrahimi M."/>
            <person name="Weers B.D."/>
            <person name="McKinley B."/>
            <person name="Mattison A."/>
            <person name="Morishige D.T."/>
            <person name="Grimwood J."/>
            <person name="Schmutz J."/>
            <person name="Mullet J.E."/>
        </authorList>
    </citation>
    <scope>NUCLEOTIDE SEQUENCE [LARGE SCALE GENOMIC DNA]</scope>
    <source>
        <strain evidence="17">cv. BTx623</strain>
    </source>
</reference>
<comment type="function">
    <text evidence="15">Catalyzes the interconversion of mannose-6-phosphate to mannose-1-phosphate, the precursor for the synthesis of GDP-mannose. GDP-mannose is an essential sugar nucleotide for the synthesis of D-mannose-containing cell wall polysaccharides (galactomannans and glucomannans), glycolipids, glycoproteins and the antioxidant L-ascorbate.</text>
</comment>
<comment type="similarity">
    <text evidence="4 15">Belongs to the eukaryotic PMM family.</text>
</comment>
<dbReference type="InterPro" id="IPR043169">
    <property type="entry name" value="PMM_cap"/>
</dbReference>
<evidence type="ECO:0000256" key="11">
    <source>
        <dbReference type="ARBA" id="ARBA00023235"/>
    </source>
</evidence>
<dbReference type="Gene3D" id="3.30.1240.20">
    <property type="match status" value="1"/>
</dbReference>
<dbReference type="Proteomes" id="UP000000768">
    <property type="component" value="Chromosome 6"/>
</dbReference>
<feature type="active site" description="Proton donor/acceptor" evidence="12">
    <location>
        <position position="18"/>
    </location>
</feature>
<evidence type="ECO:0000256" key="13">
    <source>
        <dbReference type="PIRSR" id="PIRSR605002-2"/>
    </source>
</evidence>
<evidence type="ECO:0000256" key="12">
    <source>
        <dbReference type="PIRSR" id="PIRSR605002-1"/>
    </source>
</evidence>
<feature type="binding site" evidence="13">
    <location>
        <position position="166"/>
    </location>
    <ligand>
        <name>alpha-D-mannose 1-phosphate</name>
        <dbReference type="ChEBI" id="CHEBI:58409"/>
    </ligand>
</feature>
<feature type="active site" description="Nucleophile" evidence="12">
    <location>
        <position position="16"/>
    </location>
</feature>
<evidence type="ECO:0000256" key="3">
    <source>
        <dbReference type="ARBA" id="ARBA00004699"/>
    </source>
</evidence>
<evidence type="ECO:0000313" key="17">
    <source>
        <dbReference type="Proteomes" id="UP000000768"/>
    </source>
</evidence>
<dbReference type="ExpressionAtlas" id="A0A1Z5RBC9">
    <property type="expression patterns" value="baseline"/>
</dbReference>
<feature type="binding site" evidence="13">
    <location>
        <position position="25"/>
    </location>
    <ligand>
        <name>alpha-D-mannose 1-phosphate</name>
        <dbReference type="ChEBI" id="CHEBI:58409"/>
    </ligand>
</feature>
<feature type="binding site" evidence="14">
    <location>
        <position position="244"/>
    </location>
    <ligand>
        <name>Mg(2+)</name>
        <dbReference type="ChEBI" id="CHEBI:18420"/>
        <label>1</label>
    </ligand>
</feature>
<feature type="binding site" evidence="14">
    <location>
        <position position="18"/>
    </location>
    <ligand>
        <name>Mg(2+)</name>
        <dbReference type="ChEBI" id="CHEBI:18420"/>
        <label>1</label>
    </ligand>
</feature>
<sequence>MAARGRNAADVLVLFDVDDTLTAPRKPVTPEMLEFMRQLRQHVALGVVGGSDLAKITEQLGKSGLEPIQSIFTDYDYVFSENGLVAHKNGELIGTQALNNDRPVVLHSLQSLKSFLGDDKLKEIINFTLHYIADLDIPIKTGTFIELRNGMINVSPIGRNCSQEERDEFEKYDKVHNIRPKMVSVLRERFTHLNLTFSIGGQISFDVFPQGWDKTYCLRYLEEFQEIHFFGDKTYKGGNDYEIFVSDRTVGHTVTSPDDTLQQCRDLFMAKYLHFNSRIHR</sequence>
<dbReference type="CDD" id="cd02585">
    <property type="entry name" value="HAD_PMM"/>
    <property type="match status" value="1"/>
</dbReference>
<dbReference type="FunFam" id="3.30.1240.20:FF:000001">
    <property type="entry name" value="Phosphomannomutase"/>
    <property type="match status" value="1"/>
</dbReference>
<dbReference type="GO" id="GO:0004615">
    <property type="term" value="F:phosphomannomutase activity"/>
    <property type="evidence" value="ECO:0007669"/>
    <property type="project" value="UniProtKB-EC"/>
</dbReference>
<feature type="binding site" evidence="14">
    <location>
        <position position="232"/>
    </location>
    <ligand>
        <name>Mg(2+)</name>
        <dbReference type="ChEBI" id="CHEBI:18420"/>
        <label>2</label>
    </ligand>
</feature>
<dbReference type="SFLD" id="SFLDG01143">
    <property type="entry name" value="C2.B.3:_Phosphomannomutase_Lik"/>
    <property type="match status" value="1"/>
</dbReference>
<organism evidence="16 17">
    <name type="scientific">Sorghum bicolor</name>
    <name type="common">Sorghum</name>
    <name type="synonym">Sorghum vulgare</name>
    <dbReference type="NCBI Taxonomy" id="4558"/>
    <lineage>
        <taxon>Eukaryota</taxon>
        <taxon>Viridiplantae</taxon>
        <taxon>Streptophyta</taxon>
        <taxon>Embryophyta</taxon>
        <taxon>Tracheophyta</taxon>
        <taxon>Spermatophyta</taxon>
        <taxon>Magnoliopsida</taxon>
        <taxon>Liliopsida</taxon>
        <taxon>Poales</taxon>
        <taxon>Poaceae</taxon>
        <taxon>PACMAD clade</taxon>
        <taxon>Panicoideae</taxon>
        <taxon>Andropogonodae</taxon>
        <taxon>Andropogoneae</taxon>
        <taxon>Sorghinae</taxon>
        <taxon>Sorghum</taxon>
    </lineage>
</organism>
<feature type="binding site" evidence="14">
    <location>
        <position position="249"/>
    </location>
    <ligand>
        <name>Mg(2+)</name>
        <dbReference type="ChEBI" id="CHEBI:18420"/>
        <label>1</label>
    </ligand>
</feature>
<keyword evidence="8 15" id="KW-0963">Cytoplasm</keyword>
<protein>
    <recommendedName>
        <fullName evidence="7 15">Phosphomannomutase</fullName>
        <ecNumber evidence="6 15">5.4.2.8</ecNumber>
    </recommendedName>
</protein>
<comment type="pathway">
    <text evidence="3 15">Nucleotide-sugar biosynthesis; GDP-alpha-D-mannose biosynthesis; alpha-D-mannose 1-phosphate from D-fructose 6-phosphate: step 2/2.</text>
</comment>
<feature type="binding site" evidence="13">
    <location>
        <position position="206"/>
    </location>
    <ligand>
        <name>alpha-D-mannose 1-phosphate</name>
        <dbReference type="ChEBI" id="CHEBI:58409"/>
    </ligand>
</feature>
<keyword evidence="10 14" id="KW-0460">Magnesium</keyword>
<evidence type="ECO:0000256" key="4">
    <source>
        <dbReference type="ARBA" id="ARBA00009736"/>
    </source>
</evidence>
<dbReference type="Gene3D" id="3.40.50.1000">
    <property type="entry name" value="HAD superfamily/HAD-like"/>
    <property type="match status" value="1"/>
</dbReference>
<comment type="subunit">
    <text evidence="5 15">Homodimer.</text>
</comment>
<dbReference type="SFLD" id="SFLDG01140">
    <property type="entry name" value="C2.B:_Phosphomannomutase_and_P"/>
    <property type="match status" value="1"/>
</dbReference>
<dbReference type="SUPFAM" id="SSF56784">
    <property type="entry name" value="HAD-like"/>
    <property type="match status" value="1"/>
</dbReference>
<dbReference type="InterPro" id="IPR036412">
    <property type="entry name" value="HAD-like_sf"/>
</dbReference>
<keyword evidence="17" id="KW-1185">Reference proteome</keyword>
<feature type="binding site" evidence="13">
    <location>
        <position position="159"/>
    </location>
    <ligand>
        <name>alpha-D-mannose 1-phosphate</name>
        <dbReference type="ChEBI" id="CHEBI:58409"/>
    </ligand>
</feature>
<dbReference type="NCBIfam" id="TIGR01484">
    <property type="entry name" value="HAD-SF-IIB"/>
    <property type="match status" value="1"/>
</dbReference>
<dbReference type="SFLD" id="SFLDF00445">
    <property type="entry name" value="alpha-phosphomannomutase"/>
    <property type="match status" value="1"/>
</dbReference>
<dbReference type="Gramene" id="OQU81084">
    <property type="protein sequence ID" value="OQU81084"/>
    <property type="gene ID" value="SORBI_3006G008200"/>
</dbReference>
<dbReference type="Pfam" id="PF03332">
    <property type="entry name" value="PMM"/>
    <property type="match status" value="1"/>
</dbReference>
<accession>A0A1Z5RBC9</accession>
<dbReference type="InterPro" id="IPR005002">
    <property type="entry name" value="PMM"/>
</dbReference>
<reference evidence="16 17" key="1">
    <citation type="journal article" date="2009" name="Nature">
        <title>The Sorghum bicolor genome and the diversification of grasses.</title>
        <authorList>
            <person name="Paterson A.H."/>
            <person name="Bowers J.E."/>
            <person name="Bruggmann R."/>
            <person name="Dubchak I."/>
            <person name="Grimwood J."/>
            <person name="Gundlach H."/>
            <person name="Haberer G."/>
            <person name="Hellsten U."/>
            <person name="Mitros T."/>
            <person name="Poliakov A."/>
            <person name="Schmutz J."/>
            <person name="Spannagl M."/>
            <person name="Tang H."/>
            <person name="Wang X."/>
            <person name="Wicker T."/>
            <person name="Bharti A.K."/>
            <person name="Chapman J."/>
            <person name="Feltus F.A."/>
            <person name="Gowik U."/>
            <person name="Grigoriev I.V."/>
            <person name="Lyons E."/>
            <person name="Maher C.A."/>
            <person name="Martis M."/>
            <person name="Narechania A."/>
            <person name="Otillar R.P."/>
            <person name="Penning B.W."/>
            <person name="Salamov A.A."/>
            <person name="Wang Y."/>
            <person name="Zhang L."/>
            <person name="Carpita N.C."/>
            <person name="Freeling M."/>
            <person name="Gingle A.R."/>
            <person name="Hash C.T."/>
            <person name="Keller B."/>
            <person name="Klein P."/>
            <person name="Kresovich S."/>
            <person name="McCann M.C."/>
            <person name="Ming R."/>
            <person name="Peterson D.G."/>
            <person name="Mehboob-ur-Rahman"/>
            <person name="Ware D."/>
            <person name="Westhoff P."/>
            <person name="Mayer K.F."/>
            <person name="Messing J."/>
            <person name="Rokhsar D.S."/>
        </authorList>
    </citation>
    <scope>NUCLEOTIDE SEQUENCE [LARGE SCALE GENOMIC DNA]</scope>
    <source>
        <strain evidence="17">cv. BTx623</strain>
    </source>
</reference>
<evidence type="ECO:0000256" key="6">
    <source>
        <dbReference type="ARBA" id="ARBA00012730"/>
    </source>
</evidence>
<dbReference type="AlphaFoldDB" id="A0A1Z5RBC9"/>
<keyword evidence="11 15" id="KW-0413">Isomerase</keyword>
<feature type="binding site" evidence="13">
    <location>
        <position position="204"/>
    </location>
    <ligand>
        <name>alpha-D-mannose 1-phosphate</name>
        <dbReference type="ChEBI" id="CHEBI:58409"/>
    </ligand>
</feature>
<dbReference type="GO" id="GO:0005737">
    <property type="term" value="C:cytoplasm"/>
    <property type="evidence" value="ECO:0007669"/>
    <property type="project" value="UniProtKB-SubCell"/>
</dbReference>
<proteinExistence type="inferred from homology"/>
<feature type="binding site" evidence="13">
    <location>
        <position position="148"/>
    </location>
    <ligand>
        <name>alpha-D-mannose 1-phosphate</name>
        <dbReference type="ChEBI" id="CHEBI:58409"/>
    </ligand>
</feature>